<dbReference type="eggNOG" id="ENOG502SDHH">
    <property type="taxonomic scope" value="Eukaryota"/>
</dbReference>
<dbReference type="RefSeq" id="XP_002681710.1">
    <property type="nucleotide sequence ID" value="XM_002681664.1"/>
</dbReference>
<evidence type="ECO:0000256" key="1">
    <source>
        <dbReference type="SAM" id="MobiDB-lite"/>
    </source>
</evidence>
<dbReference type="Gene3D" id="3.30.479.30">
    <property type="entry name" value="Band 7 domain"/>
    <property type="match status" value="1"/>
</dbReference>
<evidence type="ECO:0000313" key="3">
    <source>
        <dbReference type="Proteomes" id="UP000006671"/>
    </source>
</evidence>
<protein>
    <submittedName>
        <fullName evidence="2">Prohibitin domain-containing protein</fullName>
    </submittedName>
</protein>
<dbReference type="InterPro" id="IPR036013">
    <property type="entry name" value="Band_7/SPFH_dom_sf"/>
</dbReference>
<reference evidence="2 3" key="1">
    <citation type="journal article" date="2010" name="Cell">
        <title>The genome of Naegleria gruberi illuminates early eukaryotic versatility.</title>
        <authorList>
            <person name="Fritz-Laylin L.K."/>
            <person name="Prochnik S.E."/>
            <person name="Ginger M.L."/>
            <person name="Dacks J.B."/>
            <person name="Carpenter M.L."/>
            <person name="Field M.C."/>
            <person name="Kuo A."/>
            <person name="Paredez A."/>
            <person name="Chapman J."/>
            <person name="Pham J."/>
            <person name="Shu S."/>
            <person name="Neupane R."/>
            <person name="Cipriano M."/>
            <person name="Mancuso J."/>
            <person name="Tu H."/>
            <person name="Salamov A."/>
            <person name="Lindquist E."/>
            <person name="Shapiro H."/>
            <person name="Lucas S."/>
            <person name="Grigoriev I.V."/>
            <person name="Cande W.Z."/>
            <person name="Fulton C."/>
            <person name="Rokhsar D.S."/>
            <person name="Dawson S.C."/>
        </authorList>
    </citation>
    <scope>NUCLEOTIDE SEQUENCE [LARGE SCALE GENOMIC DNA]</scope>
    <source>
        <strain evidence="2 3">NEG-M</strain>
    </source>
</reference>
<gene>
    <name evidence="2" type="ORF">NAEGRDRAFT_78343</name>
</gene>
<proteinExistence type="predicted"/>
<name>D2V2W4_NAEGR</name>
<evidence type="ECO:0000313" key="2">
    <source>
        <dbReference type="EMBL" id="EFC48966.1"/>
    </source>
</evidence>
<dbReference type="GeneID" id="8855122"/>
<dbReference type="VEuPathDB" id="AmoebaDB:NAEGRDRAFT_78343"/>
<dbReference type="EMBL" id="GG738849">
    <property type="protein sequence ID" value="EFC48966.1"/>
    <property type="molecule type" value="Genomic_DNA"/>
</dbReference>
<dbReference type="Proteomes" id="UP000006671">
    <property type="component" value="Unassembled WGS sequence"/>
</dbReference>
<dbReference type="OMA" id="QIIRIPK"/>
<organism evidence="3">
    <name type="scientific">Naegleria gruberi</name>
    <name type="common">Amoeba</name>
    <dbReference type="NCBI Taxonomy" id="5762"/>
    <lineage>
        <taxon>Eukaryota</taxon>
        <taxon>Discoba</taxon>
        <taxon>Heterolobosea</taxon>
        <taxon>Tetramitia</taxon>
        <taxon>Eutetramitia</taxon>
        <taxon>Vahlkampfiidae</taxon>
        <taxon>Naegleria</taxon>
    </lineage>
</organism>
<sequence>MLPQQGMTSGTSASSSISGTEHVNFQEIVSSLHNENAIESALYKDASNVITDRLEFGITVDAILVKPNVEGSNDTVVEKICNAVNENGVSMLRSALGTTVIDQGTIRVVMHNGRVEVCGPGRYMRINPRAHWSDTYNLENDVIVHETLKIIRIRKGYYGLANLNGQPLILGEGLHVRNTRLFSFKEAKEINQERIEHGTINILRIPQGYYGKVIENNIPKLLKAGNYVVDSALFSYHGLVSINETHIKHSTIQIIRIPKSSIGLVTVGTKPSLLQEGLYIFNDQNVTYNGMKDITDSVIRHPPITRFRVTLGELALCWYKSVPVFISEPQVYEVNSTDFLFEKCVPVKTKTIILGSSMRIIVNEGEVCVTYKRGKLDILNPGTFVFTNELDRTFESYMSTRLMSIPLIEDVSKETFLRCDTRDFVEVGIRAAVSFRISDPKLTLTIVGNEAQTIKLIKDQSIAALQAIVRSTALNQLAQNKTIPASELKEQNTQTSDHSDPNVSSNPSAPQFFENLHDEFISKLHDTFKKSYGIEIDNIRIEDFQIINQELATNISKQAIITAETSTKLANLEAQREIELAGQERLNSINSIKATAEAFKLKTETEAKNNATIIEAETKAIEIKTLAKARAEALTIEAEAEAKAIEIKALAEKKRAEYLSSTEFGKQEALLTKHHDMVVQAMKSVSQVVYLPSDANMGCLPLQMFGMQGGIPNFDSITKDAGRSNGRKKD</sequence>
<feature type="region of interest" description="Disordered" evidence="1">
    <location>
        <begin position="484"/>
        <end position="509"/>
    </location>
</feature>
<dbReference type="AlphaFoldDB" id="D2V2W4"/>
<dbReference type="InParanoid" id="D2V2W4"/>
<dbReference type="KEGG" id="ngr:NAEGRDRAFT_78343"/>
<accession>D2V2W4</accession>
<keyword evidence="3" id="KW-1185">Reference proteome</keyword>
<feature type="compositionally biased region" description="Polar residues" evidence="1">
    <location>
        <begin position="491"/>
        <end position="509"/>
    </location>
</feature>
<dbReference type="OrthoDB" id="14556at2759"/>